<evidence type="ECO:0000313" key="2">
    <source>
        <dbReference type="Proteomes" id="UP001166286"/>
    </source>
</evidence>
<organism evidence="1 2">
    <name type="scientific">Cladonia borealis</name>
    <dbReference type="NCBI Taxonomy" id="184061"/>
    <lineage>
        <taxon>Eukaryota</taxon>
        <taxon>Fungi</taxon>
        <taxon>Dikarya</taxon>
        <taxon>Ascomycota</taxon>
        <taxon>Pezizomycotina</taxon>
        <taxon>Lecanoromycetes</taxon>
        <taxon>OSLEUM clade</taxon>
        <taxon>Lecanoromycetidae</taxon>
        <taxon>Lecanorales</taxon>
        <taxon>Lecanorineae</taxon>
        <taxon>Cladoniaceae</taxon>
        <taxon>Cladonia</taxon>
    </lineage>
</organism>
<proteinExistence type="predicted"/>
<protein>
    <submittedName>
        <fullName evidence="1">Uncharacterized protein</fullName>
    </submittedName>
</protein>
<gene>
    <name evidence="1" type="ORF">JMJ35_010651</name>
</gene>
<comment type="caution">
    <text evidence="1">The sequence shown here is derived from an EMBL/GenBank/DDBJ whole genome shotgun (WGS) entry which is preliminary data.</text>
</comment>
<evidence type="ECO:0000313" key="1">
    <source>
        <dbReference type="EMBL" id="KAK0506951.1"/>
    </source>
</evidence>
<dbReference type="AlphaFoldDB" id="A0AA39U3G6"/>
<keyword evidence="2" id="KW-1185">Reference proteome</keyword>
<dbReference type="InterPro" id="IPR036188">
    <property type="entry name" value="FAD/NAD-bd_sf"/>
</dbReference>
<sequence>MKRTQPILDVLIIGNETITLELVAIELHENVEDGYFEVIDKHRKVWVGKKVPLATGVRVVYPDTEGYVVYEQRAMIQYPIRHSSCARPRALPTMHFARNVHPLTQNGVTI</sequence>
<dbReference type="Proteomes" id="UP001166286">
    <property type="component" value="Unassembled WGS sequence"/>
</dbReference>
<dbReference type="EMBL" id="JAFEKC020000026">
    <property type="protein sequence ID" value="KAK0506951.1"/>
    <property type="molecule type" value="Genomic_DNA"/>
</dbReference>
<name>A0AA39U3G6_9LECA</name>
<dbReference type="Gene3D" id="3.50.50.60">
    <property type="entry name" value="FAD/NAD(P)-binding domain"/>
    <property type="match status" value="1"/>
</dbReference>
<reference evidence="1" key="1">
    <citation type="submission" date="2023-03" db="EMBL/GenBank/DDBJ databases">
        <title>Complete genome of Cladonia borealis.</title>
        <authorList>
            <person name="Park H."/>
        </authorList>
    </citation>
    <scope>NUCLEOTIDE SEQUENCE</scope>
    <source>
        <strain evidence="1">ANT050790</strain>
    </source>
</reference>
<accession>A0AA39U3G6</accession>